<dbReference type="InterPro" id="IPR000863">
    <property type="entry name" value="Sulfotransferase_dom"/>
</dbReference>
<dbReference type="SUPFAM" id="SSF52540">
    <property type="entry name" value="P-loop containing nucleoside triphosphate hydrolases"/>
    <property type="match status" value="1"/>
</dbReference>
<dbReference type="STRING" id="542762.A0A4S4EWD4"/>
<dbReference type="PANTHER" id="PTHR11783">
    <property type="entry name" value="SULFOTRANSFERASE SULT"/>
    <property type="match status" value="1"/>
</dbReference>
<protein>
    <recommendedName>
        <fullName evidence="3">Sulfotransferase</fullName>
        <ecNumber evidence="3">2.8.2.-</ecNumber>
    </recommendedName>
</protein>
<dbReference type="Proteomes" id="UP000306102">
    <property type="component" value="Unassembled WGS sequence"/>
</dbReference>
<dbReference type="Gene3D" id="3.40.50.300">
    <property type="entry name" value="P-loop containing nucleotide triphosphate hydrolases"/>
    <property type="match status" value="1"/>
</dbReference>
<evidence type="ECO:0000259" key="4">
    <source>
        <dbReference type="Pfam" id="PF00685"/>
    </source>
</evidence>
<sequence length="170" mass="19581">MNRSLHDFASHPLHNIGPHGCFPILDTHNFSDCPLVTLKHFIRLGSLLSQESPDKILFLKYEDLKREPTVYVKRLARFLGRPFTIEEERDDVAQKIIEFCSFENLSNLEINKSGVQQFRTKLAIENTNFFRKGEVGDGKNHLTNEMIERIDHITQQKFNGSGLISGELLK</sequence>
<feature type="domain" description="Sulfotransferase" evidence="4">
    <location>
        <begin position="45"/>
        <end position="162"/>
    </location>
</feature>
<dbReference type="Pfam" id="PF00685">
    <property type="entry name" value="Sulfotransfer_1"/>
    <property type="match status" value="1"/>
</dbReference>
<evidence type="ECO:0000313" key="6">
    <source>
        <dbReference type="Proteomes" id="UP000306102"/>
    </source>
</evidence>
<reference evidence="5 6" key="1">
    <citation type="journal article" date="2018" name="Proc. Natl. Acad. Sci. U.S.A.">
        <title>Draft genome sequence of Camellia sinensis var. sinensis provides insights into the evolution of the tea genome and tea quality.</title>
        <authorList>
            <person name="Wei C."/>
            <person name="Yang H."/>
            <person name="Wang S."/>
            <person name="Zhao J."/>
            <person name="Liu C."/>
            <person name="Gao L."/>
            <person name="Xia E."/>
            <person name="Lu Y."/>
            <person name="Tai Y."/>
            <person name="She G."/>
            <person name="Sun J."/>
            <person name="Cao H."/>
            <person name="Tong W."/>
            <person name="Gao Q."/>
            <person name="Li Y."/>
            <person name="Deng W."/>
            <person name="Jiang X."/>
            <person name="Wang W."/>
            <person name="Chen Q."/>
            <person name="Zhang S."/>
            <person name="Li H."/>
            <person name="Wu J."/>
            <person name="Wang P."/>
            <person name="Li P."/>
            <person name="Shi C."/>
            <person name="Zheng F."/>
            <person name="Jian J."/>
            <person name="Huang B."/>
            <person name="Shan D."/>
            <person name="Shi M."/>
            <person name="Fang C."/>
            <person name="Yue Y."/>
            <person name="Li F."/>
            <person name="Li D."/>
            <person name="Wei S."/>
            <person name="Han B."/>
            <person name="Jiang C."/>
            <person name="Yin Y."/>
            <person name="Xia T."/>
            <person name="Zhang Z."/>
            <person name="Bennetzen J.L."/>
            <person name="Zhao S."/>
            <person name="Wan X."/>
        </authorList>
    </citation>
    <scope>NUCLEOTIDE SEQUENCE [LARGE SCALE GENOMIC DNA]</scope>
    <source>
        <strain evidence="6">cv. Shuchazao</strain>
        <tissue evidence="5">Leaf</tissue>
    </source>
</reference>
<organism evidence="5 6">
    <name type="scientific">Camellia sinensis var. sinensis</name>
    <name type="common">China tea</name>
    <dbReference type="NCBI Taxonomy" id="542762"/>
    <lineage>
        <taxon>Eukaryota</taxon>
        <taxon>Viridiplantae</taxon>
        <taxon>Streptophyta</taxon>
        <taxon>Embryophyta</taxon>
        <taxon>Tracheophyta</taxon>
        <taxon>Spermatophyta</taxon>
        <taxon>Magnoliopsida</taxon>
        <taxon>eudicotyledons</taxon>
        <taxon>Gunneridae</taxon>
        <taxon>Pentapetalae</taxon>
        <taxon>asterids</taxon>
        <taxon>Ericales</taxon>
        <taxon>Theaceae</taxon>
        <taxon>Camellia</taxon>
    </lineage>
</organism>
<proteinExistence type="inferred from homology"/>
<name>A0A4S4EWD4_CAMSN</name>
<gene>
    <name evidence="5" type="ORF">TEA_009035</name>
</gene>
<evidence type="ECO:0000256" key="2">
    <source>
        <dbReference type="ARBA" id="ARBA00022679"/>
    </source>
</evidence>
<comment type="caution">
    <text evidence="5">The sequence shown here is derived from an EMBL/GenBank/DDBJ whole genome shotgun (WGS) entry which is preliminary data.</text>
</comment>
<dbReference type="InterPro" id="IPR027417">
    <property type="entry name" value="P-loop_NTPase"/>
</dbReference>
<dbReference type="EMBL" id="SDRB02001438">
    <property type="protein sequence ID" value="THG21301.1"/>
    <property type="molecule type" value="Genomic_DNA"/>
</dbReference>
<evidence type="ECO:0000313" key="5">
    <source>
        <dbReference type="EMBL" id="THG21301.1"/>
    </source>
</evidence>
<comment type="similarity">
    <text evidence="1 3">Belongs to the sulfotransferase 1 family.</text>
</comment>
<evidence type="ECO:0000256" key="3">
    <source>
        <dbReference type="RuleBase" id="RU361155"/>
    </source>
</evidence>
<dbReference type="EC" id="2.8.2.-" evidence="3"/>
<dbReference type="AlphaFoldDB" id="A0A4S4EWD4"/>
<evidence type="ECO:0000256" key="1">
    <source>
        <dbReference type="ARBA" id="ARBA00005771"/>
    </source>
</evidence>
<keyword evidence="2 3" id="KW-0808">Transferase</keyword>
<accession>A0A4S4EWD4</accession>
<dbReference type="GO" id="GO:0008146">
    <property type="term" value="F:sulfotransferase activity"/>
    <property type="evidence" value="ECO:0007669"/>
    <property type="project" value="InterPro"/>
</dbReference>
<keyword evidence="6" id="KW-1185">Reference proteome</keyword>